<keyword evidence="6" id="KW-1185">Reference proteome</keyword>
<evidence type="ECO:0000313" key="5">
    <source>
        <dbReference type="EMBL" id="GJS94200.1"/>
    </source>
</evidence>
<sequence>MCLTENMVGWKPKDLKNKSFANIQELFNKAFKRVNTFVDFRTELVEGPKIEESSKKAEVMKESSSKRARDEIEQENVKKKKVDDDHESAKMKELMKIVPDEEEVAVDAIPFATKPPSIVDWKIVKEGKISYYQIIRADGNSKRGISNKASYKTPYELFLGRKPALGFMRPFGCPVTILNTIDHLGKFDSKADEGFFVGYSINSKAFKVLNSRTRIVEENLHVQFSENTLNISGSGPNWLFDIDALTKSMKYKLIIVGNQSNSNAGTKECDDAGKARMETVPGKDYIMLPLWKKGGDSSNDQEKEDSVNSTNNVNVAITNEVNFVGAKTSIELLDEFNMLELFSKEQTIKVFKIACLLAFLHKKNPKRLVAQGYTQEEGIDYDEVFAPVARIEAIRLFLAYASFKDFMVYQMDVKSAFLYGKIEEEVYVCQPPGFEDPDFPDRVYKVEKALYGLHQAPRACQDKYGTEILKKFGFTNVKTASTPMETQKPLLKDEDAKEVDVYLYRSMIGSLMYLLIQKDLSFDLVAYTDSDYTGASLDRKSTTGGCQFLGCRLISWQCKKQTVVANSIIEAEYVAASSCCDLLTKAFDIVVTEQPARREFPMDDEEGTNCFPNATIFEELTRMRASPMHGMNLVALLASAIILFRPQTKSLTFPIDKDSMTLKELMDFCTKLQQRVLNLENTKTAQAQEITSLKKRVKKLEKKGGSRPHKLKRLYKVGRSTRIVSSNEASLGDQEDASKQGRKIDDIDKDAEITLVNETQGRHDDDIMFYVSDLAGEEECVAEQGVPDSKKDDAVQVNTAATTVSTASTILVSATTINEDEINLAQALAELKSVKPKVTTATIATTKGILLQELSESITTTTTTIPSKDKGKGIMVEEPLKMKKKYQTSFDEQEAIRLQAEFTKIDVDYQLAQRLQAQEQEELTIEERAKLFQQLLEKRRKHFAAKRAEEKRNIPPTKAQQRSIMYMNTELVKESSKKADAEMAKRCSKEQGWLEQEKEVVIDAIPLATKPLSIVDFKILKEGKISYIQIIRADRSSKRIVEIKRLLDDLRVTTAKLMLLVQKLLLLVLKVNAAGMKVTTAERLQLLEEFMLTEKRSKTY</sequence>
<dbReference type="CDD" id="cd09272">
    <property type="entry name" value="RNase_HI_RT_Ty1"/>
    <property type="match status" value="1"/>
</dbReference>
<feature type="domain" description="Reverse transcriptase Ty1/copia-type" evidence="3">
    <location>
        <begin position="364"/>
        <end position="479"/>
    </location>
</feature>
<proteinExistence type="predicted"/>
<feature type="region of interest" description="Disordered" evidence="2">
    <location>
        <begin position="55"/>
        <end position="85"/>
    </location>
</feature>
<feature type="domain" description="Retroviral polymerase SH3-like" evidence="4">
    <location>
        <begin position="173"/>
        <end position="228"/>
    </location>
</feature>
<name>A0ABQ4ZV85_9ASTR</name>
<evidence type="ECO:0000259" key="3">
    <source>
        <dbReference type="Pfam" id="PF07727"/>
    </source>
</evidence>
<dbReference type="EMBL" id="BQNB010011713">
    <property type="protein sequence ID" value="GJS94200.1"/>
    <property type="molecule type" value="Genomic_DNA"/>
</dbReference>
<feature type="coiled-coil region" evidence="1">
    <location>
        <begin position="662"/>
        <end position="703"/>
    </location>
</feature>
<evidence type="ECO:0000259" key="4">
    <source>
        <dbReference type="Pfam" id="PF25597"/>
    </source>
</evidence>
<evidence type="ECO:0000256" key="2">
    <source>
        <dbReference type="SAM" id="MobiDB-lite"/>
    </source>
</evidence>
<dbReference type="Pfam" id="PF07727">
    <property type="entry name" value="RVT_2"/>
    <property type="match status" value="1"/>
</dbReference>
<evidence type="ECO:0000256" key="1">
    <source>
        <dbReference type="SAM" id="Coils"/>
    </source>
</evidence>
<dbReference type="PANTHER" id="PTHR11439:SF495">
    <property type="entry name" value="REVERSE TRANSCRIPTASE, RNA-DEPENDENT DNA POLYMERASE-RELATED"/>
    <property type="match status" value="1"/>
</dbReference>
<evidence type="ECO:0000313" key="6">
    <source>
        <dbReference type="Proteomes" id="UP001151760"/>
    </source>
</evidence>
<organism evidence="5 6">
    <name type="scientific">Tanacetum coccineum</name>
    <dbReference type="NCBI Taxonomy" id="301880"/>
    <lineage>
        <taxon>Eukaryota</taxon>
        <taxon>Viridiplantae</taxon>
        <taxon>Streptophyta</taxon>
        <taxon>Embryophyta</taxon>
        <taxon>Tracheophyta</taxon>
        <taxon>Spermatophyta</taxon>
        <taxon>Magnoliopsida</taxon>
        <taxon>eudicotyledons</taxon>
        <taxon>Gunneridae</taxon>
        <taxon>Pentapetalae</taxon>
        <taxon>asterids</taxon>
        <taxon>campanulids</taxon>
        <taxon>Asterales</taxon>
        <taxon>Asteraceae</taxon>
        <taxon>Asteroideae</taxon>
        <taxon>Anthemideae</taxon>
        <taxon>Anthemidinae</taxon>
        <taxon>Tanacetum</taxon>
    </lineage>
</organism>
<gene>
    <name evidence="5" type="ORF">Tco_0801168</name>
</gene>
<protein>
    <submittedName>
        <fullName evidence="5">Retrovirus-related pol polyprotein from transposon TNT 1-94</fullName>
    </submittedName>
</protein>
<keyword evidence="1" id="KW-0175">Coiled coil</keyword>
<reference evidence="5" key="1">
    <citation type="journal article" date="2022" name="Int. J. Mol. Sci.">
        <title>Draft Genome of Tanacetum Coccineum: Genomic Comparison of Closely Related Tanacetum-Family Plants.</title>
        <authorList>
            <person name="Yamashiro T."/>
            <person name="Shiraishi A."/>
            <person name="Nakayama K."/>
            <person name="Satake H."/>
        </authorList>
    </citation>
    <scope>NUCLEOTIDE SEQUENCE</scope>
</reference>
<dbReference type="Proteomes" id="UP001151760">
    <property type="component" value="Unassembled WGS sequence"/>
</dbReference>
<dbReference type="PANTHER" id="PTHR11439">
    <property type="entry name" value="GAG-POL-RELATED RETROTRANSPOSON"/>
    <property type="match status" value="1"/>
</dbReference>
<reference evidence="5" key="2">
    <citation type="submission" date="2022-01" db="EMBL/GenBank/DDBJ databases">
        <authorList>
            <person name="Yamashiro T."/>
            <person name="Shiraishi A."/>
            <person name="Satake H."/>
            <person name="Nakayama K."/>
        </authorList>
    </citation>
    <scope>NUCLEOTIDE SEQUENCE</scope>
</reference>
<accession>A0ABQ4ZV85</accession>
<dbReference type="InterPro" id="IPR057670">
    <property type="entry name" value="SH3_retrovirus"/>
</dbReference>
<comment type="caution">
    <text evidence="5">The sequence shown here is derived from an EMBL/GenBank/DDBJ whole genome shotgun (WGS) entry which is preliminary data.</text>
</comment>
<dbReference type="InterPro" id="IPR013103">
    <property type="entry name" value="RVT_2"/>
</dbReference>
<dbReference type="Pfam" id="PF25597">
    <property type="entry name" value="SH3_retrovirus"/>
    <property type="match status" value="1"/>
</dbReference>